<keyword evidence="6 7" id="KW-0315">Glutamine amidotransferase</keyword>
<dbReference type="GO" id="GO:0009236">
    <property type="term" value="P:cobalamin biosynthetic process"/>
    <property type="evidence" value="ECO:0007669"/>
    <property type="project" value="UniProtKB-UniRule"/>
</dbReference>
<keyword evidence="4 7" id="KW-0067">ATP-binding</keyword>
<evidence type="ECO:0000313" key="12">
    <source>
        <dbReference type="Proteomes" id="UP000004367"/>
    </source>
</evidence>
<dbReference type="CDD" id="cd05388">
    <property type="entry name" value="CobB_N"/>
    <property type="match status" value="1"/>
</dbReference>
<dbReference type="PANTHER" id="PTHR43873">
    <property type="entry name" value="COBYRINATE A,C-DIAMIDE SYNTHASE"/>
    <property type="match status" value="1"/>
</dbReference>
<dbReference type="GO" id="GO:0005524">
    <property type="term" value="F:ATP binding"/>
    <property type="evidence" value="ECO:0007669"/>
    <property type="project" value="UniProtKB-UniRule"/>
</dbReference>
<dbReference type="InterPro" id="IPR002586">
    <property type="entry name" value="CobQ/CobB/MinD/ParA_Nub-bd_dom"/>
</dbReference>
<reference evidence="11 12" key="1">
    <citation type="submission" date="2012-02" db="EMBL/GenBank/DDBJ databases">
        <title>Whole genome shotgun sequence of Mobilicoccus pelagius NBRC 104925.</title>
        <authorList>
            <person name="Yoshida Y."/>
            <person name="Hosoyama A."/>
            <person name="Tsuchikane K."/>
            <person name="Katsumata H."/>
            <person name="Yamazaki S."/>
            <person name="Fujita N."/>
        </authorList>
    </citation>
    <scope>NUCLEOTIDE SEQUENCE [LARGE SCALE GENOMIC DNA]</scope>
    <source>
        <strain evidence="11 12">NBRC 104925</strain>
    </source>
</reference>
<keyword evidence="7" id="KW-0169">Cobalamin biosynthesis</keyword>
<evidence type="ECO:0000259" key="10">
    <source>
        <dbReference type="Pfam" id="PF07685"/>
    </source>
</evidence>
<dbReference type="InterPro" id="IPR029062">
    <property type="entry name" value="Class_I_gatase-like"/>
</dbReference>
<dbReference type="eggNOG" id="COG1797">
    <property type="taxonomic scope" value="Bacteria"/>
</dbReference>
<comment type="catalytic activity">
    <reaction evidence="7">
        <text>hydrogenobyrinate + 2 L-glutamine + 2 ATP + 2 H2O = hydrogenobyrinate a,c-diamide + 2 L-glutamate + 2 ADP + 2 phosphate + 2 H(+)</text>
        <dbReference type="Rhea" id="RHEA:12544"/>
        <dbReference type="ChEBI" id="CHEBI:15377"/>
        <dbReference type="ChEBI" id="CHEBI:15378"/>
        <dbReference type="ChEBI" id="CHEBI:29985"/>
        <dbReference type="ChEBI" id="CHEBI:30616"/>
        <dbReference type="ChEBI" id="CHEBI:43474"/>
        <dbReference type="ChEBI" id="CHEBI:58359"/>
        <dbReference type="ChEBI" id="CHEBI:77873"/>
        <dbReference type="ChEBI" id="CHEBI:77874"/>
        <dbReference type="ChEBI" id="CHEBI:456216"/>
        <dbReference type="EC" id="6.3.5.9"/>
    </reaction>
</comment>
<evidence type="ECO:0000256" key="6">
    <source>
        <dbReference type="ARBA" id="ARBA00022962"/>
    </source>
</evidence>
<comment type="pathway">
    <text evidence="7">Cofactor biosynthesis; adenosylcobalamin biosynthesis; cob(II)yrinate a,c-diamide from precorrin-2 (aerobic route): step 9/10.</text>
</comment>
<evidence type="ECO:0000256" key="5">
    <source>
        <dbReference type="ARBA" id="ARBA00022842"/>
    </source>
</evidence>
<dbReference type="Pfam" id="PF07685">
    <property type="entry name" value="GATase_3"/>
    <property type="match status" value="1"/>
</dbReference>
<evidence type="ECO:0000256" key="8">
    <source>
        <dbReference type="SAM" id="MobiDB-lite"/>
    </source>
</evidence>
<dbReference type="Pfam" id="PF01656">
    <property type="entry name" value="CbiA"/>
    <property type="match status" value="1"/>
</dbReference>
<dbReference type="HAMAP" id="MF_00027">
    <property type="entry name" value="CobB_CbiA"/>
    <property type="match status" value="1"/>
</dbReference>
<dbReference type="GO" id="GO:0042242">
    <property type="term" value="F:cobyrinic acid a,c-diamide synthase activity"/>
    <property type="evidence" value="ECO:0007669"/>
    <property type="project" value="InterPro"/>
</dbReference>
<dbReference type="NCBIfam" id="TIGR00379">
    <property type="entry name" value="cobB"/>
    <property type="match status" value="1"/>
</dbReference>
<accession>H5UUV7</accession>
<dbReference type="PROSITE" id="PS51274">
    <property type="entry name" value="GATASE_COBBQ"/>
    <property type="match status" value="1"/>
</dbReference>
<dbReference type="CDD" id="cd03130">
    <property type="entry name" value="GATase1_CobB"/>
    <property type="match status" value="1"/>
</dbReference>
<gene>
    <name evidence="7 11" type="primary">cobB</name>
    <name evidence="11" type="ORF">MOPEL_130_01220</name>
</gene>
<dbReference type="EMBL" id="BAFE01000089">
    <property type="protein sequence ID" value="GAB49515.1"/>
    <property type="molecule type" value="Genomic_DNA"/>
</dbReference>
<evidence type="ECO:0000256" key="1">
    <source>
        <dbReference type="ARBA" id="ARBA00001946"/>
    </source>
</evidence>
<keyword evidence="2 7" id="KW-0436">Ligase</keyword>
<feature type="region of interest" description="Disordered" evidence="8">
    <location>
        <begin position="1"/>
        <end position="29"/>
    </location>
</feature>
<dbReference type="NCBIfam" id="NF002204">
    <property type="entry name" value="PRK01077.1"/>
    <property type="match status" value="1"/>
</dbReference>
<evidence type="ECO:0000256" key="3">
    <source>
        <dbReference type="ARBA" id="ARBA00022741"/>
    </source>
</evidence>
<feature type="site" description="Increases nucleophilicity of active site Cys" evidence="7">
    <location>
        <position position="479"/>
    </location>
</feature>
<evidence type="ECO:0000256" key="7">
    <source>
        <dbReference type="HAMAP-Rule" id="MF_00027"/>
    </source>
</evidence>
<comment type="cofactor">
    <cofactor evidence="1 7">
        <name>Mg(2+)</name>
        <dbReference type="ChEBI" id="CHEBI:18420"/>
    </cofactor>
</comment>
<dbReference type="SUPFAM" id="SSF52540">
    <property type="entry name" value="P-loop containing nucleoside triphosphate hydrolases"/>
    <property type="match status" value="1"/>
</dbReference>
<evidence type="ECO:0000256" key="2">
    <source>
        <dbReference type="ARBA" id="ARBA00022598"/>
    </source>
</evidence>
<keyword evidence="5 7" id="KW-0460">Magnesium</keyword>
<dbReference type="InterPro" id="IPR011698">
    <property type="entry name" value="GATase_3"/>
</dbReference>
<dbReference type="AlphaFoldDB" id="H5UUV7"/>
<dbReference type="EC" id="6.3.5.9" evidence="7"/>
<dbReference type="InterPro" id="IPR004484">
    <property type="entry name" value="CbiA/CobB_synth"/>
</dbReference>
<dbReference type="Gene3D" id="3.40.50.880">
    <property type="match status" value="1"/>
</dbReference>
<dbReference type="STRING" id="1089455.MOPEL_130_01220"/>
<dbReference type="PANTHER" id="PTHR43873:SF1">
    <property type="entry name" value="COBYRINATE A,C-DIAMIDE SYNTHASE"/>
    <property type="match status" value="1"/>
</dbReference>
<feature type="active site" description="Nucleophile" evidence="7">
    <location>
        <position position="377"/>
    </location>
</feature>
<keyword evidence="12" id="KW-1185">Reference proteome</keyword>
<comment type="miscellaneous">
    <text evidence="7">The a and c carboxylates of hydrogenobyrinate are activated for nucleophilic attack via formation of a phosphorylated intermediate by ATP. CobB catalyzes first the amidation of the c-carboxylate, and then that of the a-carboxylate.</text>
</comment>
<name>H5UUV7_9MICO</name>
<evidence type="ECO:0000259" key="9">
    <source>
        <dbReference type="Pfam" id="PF01656"/>
    </source>
</evidence>
<dbReference type="InterPro" id="IPR027417">
    <property type="entry name" value="P-loop_NTPase"/>
</dbReference>
<comment type="similarity">
    <text evidence="7">Belongs to the CobB/CbiA family.</text>
</comment>
<dbReference type="RefSeq" id="WP_009483358.1">
    <property type="nucleotide sequence ID" value="NZ_BAFE01000089.1"/>
</dbReference>
<protein>
    <recommendedName>
        <fullName evidence="7">Hydrogenobyrinate a,c-diamide synthase</fullName>
        <ecNumber evidence="7">6.3.5.9</ecNumber>
    </recommendedName>
    <alternativeName>
        <fullName evidence="7">Hydrogenobyrinic acid a,c-diamide synthase</fullName>
    </alternativeName>
</protein>
<dbReference type="Proteomes" id="UP000004367">
    <property type="component" value="Unassembled WGS sequence"/>
</dbReference>
<dbReference type="GO" id="GO:0043802">
    <property type="term" value="F:hydrogenobyrinic acid a,c-diamide synthase (glutamine-hydrolysing) activity"/>
    <property type="evidence" value="ECO:0007669"/>
    <property type="project" value="UniProtKB-UniRule"/>
</dbReference>
<dbReference type="UniPathway" id="UPA00148">
    <property type="reaction ID" value="UER00220"/>
</dbReference>
<comment type="function">
    <text evidence="7">Catalyzes the ATP-dependent amidation of the two carboxylate groups at positions a and c of hydrogenobyrinate, using either L-glutamine or ammonia as the nitrogen source.</text>
</comment>
<evidence type="ECO:0000256" key="4">
    <source>
        <dbReference type="ARBA" id="ARBA00022840"/>
    </source>
</evidence>
<dbReference type="Gene3D" id="3.40.50.300">
    <property type="entry name" value="P-loop containing nucleotide triphosphate hydrolases"/>
    <property type="match status" value="1"/>
</dbReference>
<evidence type="ECO:0000313" key="11">
    <source>
        <dbReference type="EMBL" id="GAB49515.1"/>
    </source>
</evidence>
<comment type="domain">
    <text evidence="7">Comprises of two domains. The C-terminal domain contains the binding site for glutamine and catalyzes the hydrolysis of this substrate to glutamate and ammonia. The N-terminal domain is anticipated to bind ATP and hydrogenobyrinate and catalyzes the ultimate synthesis of the diamide product. The ammonia produced via the glutaminase domain is probably translocated to the adjacent domain via a molecular tunnel, where it reacts with an activated intermediate.</text>
</comment>
<feature type="domain" description="CobB/CobQ-like glutamine amidotransferase" evidence="10">
    <location>
        <begin position="295"/>
        <end position="484"/>
    </location>
</feature>
<comment type="caution">
    <text evidence="11">The sequence shown here is derived from an EMBL/GenBank/DDBJ whole genome shotgun (WGS) entry which is preliminary data.</text>
</comment>
<dbReference type="SUPFAM" id="SSF52317">
    <property type="entry name" value="Class I glutamine amidotransferase-like"/>
    <property type="match status" value="1"/>
</dbReference>
<proteinExistence type="inferred from homology"/>
<sequence length="502" mass="51894">MSPSSQSPRPADDAATGDAETRSGDTVPVSDVRAWTLPRVVVAAPSSGSGKTMVTTGLLAALHDRGVRVSPHKVGPDYIDPGYHAAACGRIGRNLDAHMQGVDRIVPLLLHGAHTPQPADVAVIEGVMGLFDGALGRRGFASTAHIAELTSSPVVLVVDCASTSRSIGALVHGFATFGTGMRLGGVLLNNVASPRHEREVRAGVADAGVPVLGAIPRRTDVVVPSRHLGLVPAAERAPEAQSAVAALARLVSEHVDLDAVLDLARTAPDLVDTAPWNPAAELRAAGWRPGSRRARVAVAGGEAFTFSYAENTELLEAAGIDVVTFDPLTDALPTGIDGLLVGGGFPEVHAAALSANVVLREQIAAFVAGGGVVSAECAGLLYLARSLDDHPMCGVLPITGRMTPRLTLGYREGVALADSVLGTEGARVVGHEFHRTVVEPAIGAGHEDVPHRAWAWRDSDGETRRDGWVDGSVHASYLHLHWAGAPRVAASFAAAVGAGDLS</sequence>
<feature type="domain" description="CobQ/CobB/MinD/ParA nucleotide binding" evidence="9">
    <location>
        <begin position="40"/>
        <end position="227"/>
    </location>
</feature>
<organism evidence="11 12">
    <name type="scientific">Mobilicoccus pelagius NBRC 104925</name>
    <dbReference type="NCBI Taxonomy" id="1089455"/>
    <lineage>
        <taxon>Bacteria</taxon>
        <taxon>Bacillati</taxon>
        <taxon>Actinomycetota</taxon>
        <taxon>Actinomycetes</taxon>
        <taxon>Micrococcales</taxon>
        <taxon>Dermatophilaceae</taxon>
        <taxon>Mobilicoccus</taxon>
    </lineage>
</organism>
<keyword evidence="3 7" id="KW-0547">Nucleotide-binding</keyword>